<comment type="caution">
    <text evidence="8">The sequence shown here is derived from an EMBL/GenBank/DDBJ whole genome shotgun (WGS) entry which is preliminary data.</text>
</comment>
<protein>
    <submittedName>
        <fullName evidence="8">DMT family transporter</fullName>
    </submittedName>
</protein>
<feature type="transmembrane region" description="Helical" evidence="6">
    <location>
        <begin position="218"/>
        <end position="237"/>
    </location>
</feature>
<evidence type="ECO:0000256" key="4">
    <source>
        <dbReference type="ARBA" id="ARBA00022989"/>
    </source>
</evidence>
<dbReference type="PANTHER" id="PTHR32322:SF2">
    <property type="entry name" value="EAMA DOMAIN-CONTAINING PROTEIN"/>
    <property type="match status" value="1"/>
</dbReference>
<evidence type="ECO:0000256" key="2">
    <source>
        <dbReference type="ARBA" id="ARBA00007362"/>
    </source>
</evidence>
<accession>A0A8I1KKI4</accession>
<dbReference type="GO" id="GO:0016020">
    <property type="term" value="C:membrane"/>
    <property type="evidence" value="ECO:0007669"/>
    <property type="project" value="UniProtKB-SubCell"/>
</dbReference>
<keyword evidence="4 6" id="KW-1133">Transmembrane helix</keyword>
<evidence type="ECO:0000313" key="9">
    <source>
        <dbReference type="Proteomes" id="UP000623250"/>
    </source>
</evidence>
<feature type="transmembrane region" description="Helical" evidence="6">
    <location>
        <begin position="249"/>
        <end position="268"/>
    </location>
</feature>
<name>A0A8I1KKI4_9HYPH</name>
<dbReference type="InterPro" id="IPR037185">
    <property type="entry name" value="EmrE-like"/>
</dbReference>
<comment type="subcellular location">
    <subcellularLocation>
        <location evidence="1">Membrane</location>
        <topology evidence="1">Multi-pass membrane protein</topology>
    </subcellularLocation>
</comment>
<dbReference type="AlphaFoldDB" id="A0A8I1KKI4"/>
<dbReference type="EMBL" id="JAEMUK010000083">
    <property type="protein sequence ID" value="MBJ7544992.1"/>
    <property type="molecule type" value="Genomic_DNA"/>
</dbReference>
<feature type="transmembrane region" description="Helical" evidence="6">
    <location>
        <begin position="274"/>
        <end position="291"/>
    </location>
</feature>
<feature type="transmembrane region" description="Helical" evidence="6">
    <location>
        <begin position="36"/>
        <end position="58"/>
    </location>
</feature>
<evidence type="ECO:0000256" key="6">
    <source>
        <dbReference type="SAM" id="Phobius"/>
    </source>
</evidence>
<evidence type="ECO:0000256" key="3">
    <source>
        <dbReference type="ARBA" id="ARBA00022692"/>
    </source>
</evidence>
<sequence>MTPFFDRPRLLMTLTTIFWAGNFVLGRAIAGHVPPITLACLRWTLATLIFLPFAWTHLKRDGAAIREHWAILLFLGAIGAGAYNTLSYIGLTSTEALNGLVLNAAGPMFIALSAWALFGDRIGRLQIAGLAAGFVGVLIVVAKGDLASLAAFHFNPGDVFIISSMLSWAIYTACVRLRPGISWQSFNFVTYAVAAVGNAPFMAWEWSAGSRPVWDEAAVAAIVYVSIFPSILAYVFYNRSVELMGPANTGMFLFLVPVFGGLLATLALGEQLHLFHAAGFALIVAGVLLGTRKKSEAAAVKA</sequence>
<organism evidence="8 9">
    <name type="scientific">Rhodomicrobium udaipurense</name>
    <dbReference type="NCBI Taxonomy" id="1202716"/>
    <lineage>
        <taxon>Bacteria</taxon>
        <taxon>Pseudomonadati</taxon>
        <taxon>Pseudomonadota</taxon>
        <taxon>Alphaproteobacteria</taxon>
        <taxon>Hyphomicrobiales</taxon>
        <taxon>Hyphomicrobiaceae</taxon>
        <taxon>Rhodomicrobium</taxon>
    </lineage>
</organism>
<dbReference type="SUPFAM" id="SSF103481">
    <property type="entry name" value="Multidrug resistance efflux transporter EmrE"/>
    <property type="match status" value="2"/>
</dbReference>
<evidence type="ECO:0000256" key="5">
    <source>
        <dbReference type="ARBA" id="ARBA00023136"/>
    </source>
</evidence>
<evidence type="ECO:0000256" key="1">
    <source>
        <dbReference type="ARBA" id="ARBA00004141"/>
    </source>
</evidence>
<feature type="domain" description="EamA" evidence="7">
    <location>
        <begin position="10"/>
        <end position="141"/>
    </location>
</feature>
<keyword evidence="5 6" id="KW-0472">Membrane</keyword>
<feature type="domain" description="EamA" evidence="7">
    <location>
        <begin position="156"/>
        <end position="289"/>
    </location>
</feature>
<keyword evidence="3 6" id="KW-0812">Transmembrane</keyword>
<proteinExistence type="inferred from homology"/>
<gene>
    <name evidence="8" type="ORF">JDN41_15665</name>
</gene>
<feature type="transmembrane region" description="Helical" evidence="6">
    <location>
        <begin position="97"/>
        <end position="118"/>
    </location>
</feature>
<feature type="transmembrane region" description="Helical" evidence="6">
    <location>
        <begin position="186"/>
        <end position="206"/>
    </location>
</feature>
<dbReference type="RefSeq" id="WP_052037490.1">
    <property type="nucleotide sequence ID" value="NZ_JAEMUK010000083.1"/>
</dbReference>
<feature type="transmembrane region" description="Helical" evidence="6">
    <location>
        <begin position="154"/>
        <end position="174"/>
    </location>
</feature>
<reference evidence="8 9" key="1">
    <citation type="submission" date="2020-12" db="EMBL/GenBank/DDBJ databases">
        <title>Revised draft genomes of Rhodomicrobium vannielii ATCC 17100 and Rhodomicrobium udaipurense JA643.</title>
        <authorList>
            <person name="Conners E.M."/>
            <person name="Davenport E.J."/>
            <person name="Bose A."/>
        </authorList>
    </citation>
    <scope>NUCLEOTIDE SEQUENCE [LARGE SCALE GENOMIC DNA]</scope>
    <source>
        <strain evidence="8 9">JA643</strain>
    </source>
</reference>
<dbReference type="InterPro" id="IPR000620">
    <property type="entry name" value="EamA_dom"/>
</dbReference>
<dbReference type="PANTHER" id="PTHR32322">
    <property type="entry name" value="INNER MEMBRANE TRANSPORTER"/>
    <property type="match status" value="1"/>
</dbReference>
<feature type="transmembrane region" description="Helical" evidence="6">
    <location>
        <begin position="70"/>
        <end position="91"/>
    </location>
</feature>
<feature type="transmembrane region" description="Helical" evidence="6">
    <location>
        <begin position="125"/>
        <end position="142"/>
    </location>
</feature>
<dbReference type="Proteomes" id="UP000623250">
    <property type="component" value="Unassembled WGS sequence"/>
</dbReference>
<comment type="similarity">
    <text evidence="2">Belongs to the EamA transporter family.</text>
</comment>
<evidence type="ECO:0000259" key="7">
    <source>
        <dbReference type="Pfam" id="PF00892"/>
    </source>
</evidence>
<evidence type="ECO:0000313" key="8">
    <source>
        <dbReference type="EMBL" id="MBJ7544992.1"/>
    </source>
</evidence>
<keyword evidence="9" id="KW-1185">Reference proteome</keyword>
<dbReference type="Pfam" id="PF00892">
    <property type="entry name" value="EamA"/>
    <property type="match status" value="2"/>
</dbReference>
<dbReference type="InterPro" id="IPR050638">
    <property type="entry name" value="AA-Vitamin_Transporters"/>
</dbReference>